<protein>
    <submittedName>
        <fullName evidence="1">Uncharacterized protein</fullName>
    </submittedName>
</protein>
<dbReference type="RefSeq" id="WP_319837015.1">
    <property type="nucleotide sequence ID" value="NZ_CP137624.1"/>
</dbReference>
<keyword evidence="2" id="KW-1185">Reference proteome</keyword>
<evidence type="ECO:0000313" key="1">
    <source>
        <dbReference type="EMBL" id="WPK12233.1"/>
    </source>
</evidence>
<organism evidence="1 2">
    <name type="scientific">Lysinibacillus louembei</name>
    <dbReference type="NCBI Taxonomy" id="1470088"/>
    <lineage>
        <taxon>Bacteria</taxon>
        <taxon>Bacillati</taxon>
        <taxon>Bacillota</taxon>
        <taxon>Bacilli</taxon>
        <taxon>Bacillales</taxon>
        <taxon>Bacillaceae</taxon>
        <taxon>Lysinibacillus</taxon>
    </lineage>
</organism>
<proteinExistence type="predicted"/>
<accession>A0ABZ0RZ68</accession>
<evidence type="ECO:0000313" key="2">
    <source>
        <dbReference type="Proteomes" id="UP001322664"/>
    </source>
</evidence>
<dbReference type="Proteomes" id="UP001322664">
    <property type="component" value="Chromosome"/>
</dbReference>
<dbReference type="EMBL" id="CP137624">
    <property type="protein sequence ID" value="WPK12233.1"/>
    <property type="molecule type" value="Genomic_DNA"/>
</dbReference>
<reference evidence="1 2" key="1">
    <citation type="submission" date="2023-09" db="EMBL/GenBank/DDBJ databases">
        <authorList>
            <person name="Page C.A."/>
            <person name="Perez-Diaz I.M."/>
        </authorList>
    </citation>
    <scope>NUCLEOTIDE SEQUENCE [LARGE SCALE GENOMIC DNA]</scope>
    <source>
        <strain evidence="1 2">Ll15</strain>
    </source>
</reference>
<name>A0ABZ0RZ68_9BACI</name>
<gene>
    <name evidence="1" type="ORF">R6U77_00675</name>
</gene>
<sequence length="108" mass="12770">MSKIKVKGLNKLQKQLKSMERASKKAKRENRISFDDLFVPSFMKRHTNFSSFNDFLIAGNFKVESQEDFEAIPDVDMDHHVSQNTKFKNWQTMLDTATNEYIKNKMKF</sequence>